<dbReference type="eggNOG" id="ENOG502Z8CM">
    <property type="taxonomic scope" value="Bacteria"/>
</dbReference>
<accession>F4KYC1</accession>
<dbReference type="RefSeq" id="WP_013762948.1">
    <property type="nucleotide sequence ID" value="NC_015510.1"/>
</dbReference>
<dbReference type="AlphaFoldDB" id="F4KYC1"/>
<reference evidence="1 2" key="1">
    <citation type="journal article" date="2011" name="Stand. Genomic Sci.">
        <title>Complete genome sequence of Haliscomenobacter hydrossis type strain (O).</title>
        <authorList>
            <consortium name="US DOE Joint Genome Institute (JGI-PGF)"/>
            <person name="Daligault H."/>
            <person name="Lapidus A."/>
            <person name="Zeytun A."/>
            <person name="Nolan M."/>
            <person name="Lucas S."/>
            <person name="Del Rio T.G."/>
            <person name="Tice H."/>
            <person name="Cheng J.F."/>
            <person name="Tapia R."/>
            <person name="Han C."/>
            <person name="Goodwin L."/>
            <person name="Pitluck S."/>
            <person name="Liolios K."/>
            <person name="Pagani I."/>
            <person name="Ivanova N."/>
            <person name="Huntemann M."/>
            <person name="Mavromatis K."/>
            <person name="Mikhailova N."/>
            <person name="Pati A."/>
            <person name="Chen A."/>
            <person name="Palaniappan K."/>
            <person name="Land M."/>
            <person name="Hauser L."/>
            <person name="Brambilla E.M."/>
            <person name="Rohde M."/>
            <person name="Verbarg S."/>
            <person name="Goker M."/>
            <person name="Bristow J."/>
            <person name="Eisen J.A."/>
            <person name="Markowitz V."/>
            <person name="Hugenholtz P."/>
            <person name="Kyrpides N.C."/>
            <person name="Klenk H.P."/>
            <person name="Woyke T."/>
        </authorList>
    </citation>
    <scope>NUCLEOTIDE SEQUENCE [LARGE SCALE GENOMIC DNA]</scope>
    <source>
        <strain evidence="2">ATCC 27775 / DSM 1100 / LMG 10767 / O</strain>
    </source>
</reference>
<dbReference type="EMBL" id="CP002691">
    <property type="protein sequence ID" value="AEE48384.1"/>
    <property type="molecule type" value="Genomic_DNA"/>
</dbReference>
<organism evidence="1 2">
    <name type="scientific">Haliscomenobacter hydrossis (strain ATCC 27775 / DSM 1100 / LMG 10767 / O)</name>
    <dbReference type="NCBI Taxonomy" id="760192"/>
    <lineage>
        <taxon>Bacteria</taxon>
        <taxon>Pseudomonadati</taxon>
        <taxon>Bacteroidota</taxon>
        <taxon>Saprospiria</taxon>
        <taxon>Saprospirales</taxon>
        <taxon>Haliscomenobacteraceae</taxon>
        <taxon>Haliscomenobacter</taxon>
    </lineage>
</organism>
<dbReference type="STRING" id="760192.Halhy_0474"/>
<evidence type="ECO:0000313" key="2">
    <source>
        <dbReference type="Proteomes" id="UP000008461"/>
    </source>
</evidence>
<gene>
    <name evidence="1" type="ordered locus">Halhy_0474</name>
</gene>
<name>F4KYC1_HALH1</name>
<evidence type="ECO:0000313" key="1">
    <source>
        <dbReference type="EMBL" id="AEE48384.1"/>
    </source>
</evidence>
<dbReference type="HOGENOM" id="CLU_032781_0_0_10"/>
<dbReference type="Proteomes" id="UP000008461">
    <property type="component" value="Chromosome"/>
</dbReference>
<proteinExistence type="predicted"/>
<dbReference type="KEGG" id="hhy:Halhy_0474"/>
<dbReference type="OrthoDB" id="1099873at2"/>
<reference key="2">
    <citation type="submission" date="2011-04" db="EMBL/GenBank/DDBJ databases">
        <title>Complete sequence of chromosome of Haliscomenobacter hydrossis DSM 1100.</title>
        <authorList>
            <consortium name="US DOE Joint Genome Institute (JGI-PGF)"/>
            <person name="Lucas S."/>
            <person name="Han J."/>
            <person name="Lapidus A."/>
            <person name="Bruce D."/>
            <person name="Goodwin L."/>
            <person name="Pitluck S."/>
            <person name="Peters L."/>
            <person name="Kyrpides N."/>
            <person name="Mavromatis K."/>
            <person name="Ivanova N."/>
            <person name="Ovchinnikova G."/>
            <person name="Pagani I."/>
            <person name="Daligault H."/>
            <person name="Detter J.C."/>
            <person name="Han C."/>
            <person name="Land M."/>
            <person name="Hauser L."/>
            <person name="Markowitz V."/>
            <person name="Cheng J.-F."/>
            <person name="Hugenholtz P."/>
            <person name="Woyke T."/>
            <person name="Wu D."/>
            <person name="Verbarg S."/>
            <person name="Frueling A."/>
            <person name="Brambilla E."/>
            <person name="Klenk H.-P."/>
            <person name="Eisen J.A."/>
        </authorList>
    </citation>
    <scope>NUCLEOTIDE SEQUENCE</scope>
    <source>
        <strain>DSM 1100</strain>
    </source>
</reference>
<protein>
    <submittedName>
        <fullName evidence="1">Uncharacterized protein</fullName>
    </submittedName>
</protein>
<keyword evidence="2" id="KW-1185">Reference proteome</keyword>
<sequence length="475" mass="55550">MATIDYKQDYLTQRTGDPFADTGAHVIQLMQEKSPEKTILQLIEEATNIYVRNWGGGINAFFLNSKITQPAFLGERKKEESMAYFQRLLSNEEPYEEGYCRILGQKTKLFSTGRDNHILAGSGTFINFHHGYQEGLKVAKEVIIRMFFVPLGAIQLGKNIAVIGSNLEKVEALFVEDIFKANMVEVSHKQAKGVLKSDFTNPANALFEFASKSLNTSKVVIEEDDQVEIHLYHFTNFGASPEVNLYCFSARLFAFYRKAMKINYRSIWQSFVNDFYRNSKNSGAVYNNATNQYELEVKKEKKNFEYQEYRVWFNVIYHKLLRNQSILKNFLYWSSNKYKQQAVFNIWPVVELYQTQLHNMKKTTLDKIRQIADYLIEDEDKIKRRLNRLRLEVSNVYQLKRFLIQTIGDHYQEKQPARPLITLEEFVDDLFPEGTYGLEIKDLLMIALYERLCEKNIPVELEGEDVLEDDRPNFN</sequence>